<dbReference type="KEGG" id="kse:Ksed_18680"/>
<dbReference type="eggNOG" id="COG0457">
    <property type="taxonomic scope" value="Bacteria"/>
</dbReference>
<reference evidence="4 5" key="1">
    <citation type="journal article" date="2009" name="Stand. Genomic Sci.">
        <title>Complete genome sequence of Kytococcus sedentarius type strain (541).</title>
        <authorList>
            <person name="Sims D."/>
            <person name="Brettin T."/>
            <person name="Detter J.C."/>
            <person name="Han C."/>
            <person name="Lapidus A."/>
            <person name="Copeland A."/>
            <person name="Glavina Del Rio T."/>
            <person name="Nolan M."/>
            <person name="Chen F."/>
            <person name="Lucas S."/>
            <person name="Tice H."/>
            <person name="Cheng J.F."/>
            <person name="Bruce D."/>
            <person name="Goodwin L."/>
            <person name="Pitluck S."/>
            <person name="Ovchinnikova G."/>
            <person name="Pati A."/>
            <person name="Ivanova N."/>
            <person name="Mavrommatis K."/>
            <person name="Chen A."/>
            <person name="Palaniappan K."/>
            <person name="D'haeseleer P."/>
            <person name="Chain P."/>
            <person name="Bristow J."/>
            <person name="Eisen J.A."/>
            <person name="Markowitz V."/>
            <person name="Hugenholtz P."/>
            <person name="Schneider S."/>
            <person name="Goker M."/>
            <person name="Pukall R."/>
            <person name="Kyrpides N.C."/>
            <person name="Klenk H.P."/>
        </authorList>
    </citation>
    <scope>NUCLEOTIDE SEQUENCE [LARGE SCALE GENOMIC DNA]</scope>
    <source>
        <strain evidence="5">ATCC 14392 / DSM 20547 / JCM 11482 / CCUG 33030 / NBRC 15357 / NCTC 11040 / CCM 314 / 541</strain>
    </source>
</reference>
<dbReference type="GO" id="GO:0008146">
    <property type="term" value="F:sulfotransferase activity"/>
    <property type="evidence" value="ECO:0007669"/>
    <property type="project" value="InterPro"/>
</dbReference>
<evidence type="ECO:0000313" key="5">
    <source>
        <dbReference type="Proteomes" id="UP000006666"/>
    </source>
</evidence>
<dbReference type="Proteomes" id="UP000006666">
    <property type="component" value="Chromosome"/>
</dbReference>
<dbReference type="InterPro" id="IPR000863">
    <property type="entry name" value="Sulfotransferase_dom"/>
</dbReference>
<gene>
    <name evidence="4" type="ordered locus">Ksed_18680</name>
</gene>
<dbReference type="InterPro" id="IPR027417">
    <property type="entry name" value="P-loop_NTPase"/>
</dbReference>
<evidence type="ECO:0000256" key="2">
    <source>
        <dbReference type="ARBA" id="ARBA00023180"/>
    </source>
</evidence>
<keyword evidence="2" id="KW-0325">Glycoprotein</keyword>
<dbReference type="STRING" id="478801.Ksed_18680"/>
<organism evidence="4 5">
    <name type="scientific">Kytococcus sedentarius (strain ATCC 14392 / DSM 20547 / JCM 11482 / CCUG 33030 / NBRC 15357 / NCTC 11040 / CCM 314 / 541)</name>
    <name type="common">Micrococcus sedentarius</name>
    <dbReference type="NCBI Taxonomy" id="478801"/>
    <lineage>
        <taxon>Bacteria</taxon>
        <taxon>Bacillati</taxon>
        <taxon>Actinomycetota</taxon>
        <taxon>Actinomycetes</taxon>
        <taxon>Micrococcales</taxon>
        <taxon>Kytococcaceae</taxon>
        <taxon>Kytococcus</taxon>
    </lineage>
</organism>
<dbReference type="Pfam" id="PF00685">
    <property type="entry name" value="Sulfotransfer_1"/>
    <property type="match status" value="1"/>
</dbReference>
<accession>C7NJT8</accession>
<evidence type="ECO:0000313" key="4">
    <source>
        <dbReference type="EMBL" id="ACV06870.1"/>
    </source>
</evidence>
<keyword evidence="5" id="KW-1185">Reference proteome</keyword>
<dbReference type="EMBL" id="CP001686">
    <property type="protein sequence ID" value="ACV06870.1"/>
    <property type="molecule type" value="Genomic_DNA"/>
</dbReference>
<dbReference type="RefSeq" id="WP_015779810.1">
    <property type="nucleotide sequence ID" value="NC_013169.1"/>
</dbReference>
<dbReference type="PANTHER" id="PTHR10605">
    <property type="entry name" value="HEPARAN SULFATE SULFOTRANSFERASE"/>
    <property type="match status" value="1"/>
</dbReference>
<dbReference type="InterPro" id="IPR037359">
    <property type="entry name" value="NST/OST"/>
</dbReference>
<dbReference type="SUPFAM" id="SSF52540">
    <property type="entry name" value="P-loop containing nucleoside triphosphate hydrolases"/>
    <property type="match status" value="1"/>
</dbReference>
<proteinExistence type="predicted"/>
<dbReference type="AlphaFoldDB" id="C7NJT8"/>
<protein>
    <submittedName>
        <fullName evidence="4">Sulfotransferase family protein</fullName>
    </submittedName>
</protein>
<keyword evidence="1" id="KW-0808">Transferase</keyword>
<name>C7NJT8_KYTSD</name>
<dbReference type="Gene3D" id="3.40.50.300">
    <property type="entry name" value="P-loop containing nucleotide triphosphate hydrolases"/>
    <property type="match status" value="1"/>
</dbReference>
<evidence type="ECO:0000259" key="3">
    <source>
        <dbReference type="Pfam" id="PF00685"/>
    </source>
</evidence>
<sequence length="277" mass="30752">MTSPDLIVIGAQKCGTTTLYEDLSQHPQIRLTEKESSHLLAPDATQSRELYSRTAVPPEGRLVEVSTEYAMRPLNDPAQRAHEVAPDAHIVYIVRDPIARLISHHHHEVAARTVVGDIEEAVRTVPRLVDYSRYAYQLEPWLEAYGPQQVTVLKFEDYMADRDHGVASLHALMGLPEVPLEDATTQHNAATTKRVAVGVGGVVARSWFYRTVVRPRIPQGAKATAKAMLLPKAPPRPSPPSQETLDRLVAELTPEVEALASLISTAPWWDLEEKWSA</sequence>
<dbReference type="HOGENOM" id="CLU_017703_1_1_11"/>
<feature type="domain" description="Sulfotransferase" evidence="3">
    <location>
        <begin position="4"/>
        <end position="181"/>
    </location>
</feature>
<dbReference type="PANTHER" id="PTHR10605:SF56">
    <property type="entry name" value="BIFUNCTIONAL HEPARAN SULFATE N-DEACETYLASE_N-SULFOTRANSFERASE"/>
    <property type="match status" value="1"/>
</dbReference>
<evidence type="ECO:0000256" key="1">
    <source>
        <dbReference type="ARBA" id="ARBA00022679"/>
    </source>
</evidence>